<feature type="transmembrane region" description="Helical" evidence="1">
    <location>
        <begin position="358"/>
        <end position="377"/>
    </location>
</feature>
<dbReference type="EMBL" id="LBUZ01000002">
    <property type="protein sequence ID" value="KKQ75901.1"/>
    <property type="molecule type" value="Genomic_DNA"/>
</dbReference>
<gene>
    <name evidence="2" type="ORF">US96_C0002G0014</name>
</gene>
<feature type="transmembrane region" description="Helical" evidence="1">
    <location>
        <begin position="384"/>
        <end position="406"/>
    </location>
</feature>
<feature type="transmembrane region" description="Helical" evidence="1">
    <location>
        <begin position="148"/>
        <end position="165"/>
    </location>
</feature>
<dbReference type="Proteomes" id="UP000034181">
    <property type="component" value="Unassembled WGS sequence"/>
</dbReference>
<evidence type="ECO:0000313" key="2">
    <source>
        <dbReference type="EMBL" id="KKQ75901.1"/>
    </source>
</evidence>
<name>A0A0G0NFK9_9BACT</name>
<feature type="transmembrane region" description="Helical" evidence="1">
    <location>
        <begin position="7"/>
        <end position="26"/>
    </location>
</feature>
<organism evidence="2 3">
    <name type="scientific">Candidatus Woesebacteria bacterium GW2011_GWB1_38_5b</name>
    <dbReference type="NCBI Taxonomy" id="1618569"/>
    <lineage>
        <taxon>Bacteria</taxon>
        <taxon>Candidatus Woeseibacteriota</taxon>
    </lineage>
</organism>
<feature type="transmembrane region" description="Helical" evidence="1">
    <location>
        <begin position="217"/>
        <end position="239"/>
    </location>
</feature>
<feature type="transmembrane region" description="Helical" evidence="1">
    <location>
        <begin position="123"/>
        <end position="142"/>
    </location>
</feature>
<dbReference type="AlphaFoldDB" id="A0A0G0NFK9"/>
<evidence type="ECO:0008006" key="4">
    <source>
        <dbReference type="Google" id="ProtNLM"/>
    </source>
</evidence>
<evidence type="ECO:0000313" key="3">
    <source>
        <dbReference type="Proteomes" id="UP000034181"/>
    </source>
</evidence>
<feature type="transmembrane region" description="Helical" evidence="1">
    <location>
        <begin position="314"/>
        <end position="332"/>
    </location>
</feature>
<comment type="caution">
    <text evidence="2">The sequence shown here is derived from an EMBL/GenBank/DDBJ whole genome shotgun (WGS) entry which is preliminary data.</text>
</comment>
<feature type="transmembrane region" description="Helical" evidence="1">
    <location>
        <begin position="177"/>
        <end position="197"/>
    </location>
</feature>
<evidence type="ECO:0000256" key="1">
    <source>
        <dbReference type="SAM" id="Phobius"/>
    </source>
</evidence>
<keyword evidence="1" id="KW-0472">Membrane</keyword>
<keyword evidence="1" id="KW-0812">Transmembrane</keyword>
<keyword evidence="1" id="KW-1133">Transmembrane helix</keyword>
<protein>
    <recommendedName>
        <fullName evidence="4">Membrane protein 6-pyruvoyl-tetrahydropterin synthase-related domain-containing protein</fullName>
    </recommendedName>
</protein>
<feature type="transmembrane region" description="Helical" evidence="1">
    <location>
        <begin position="94"/>
        <end position="116"/>
    </location>
</feature>
<proteinExistence type="predicted"/>
<reference evidence="2 3" key="1">
    <citation type="journal article" date="2015" name="Nature">
        <title>rRNA introns, odd ribosomes, and small enigmatic genomes across a large radiation of phyla.</title>
        <authorList>
            <person name="Brown C.T."/>
            <person name="Hug L.A."/>
            <person name="Thomas B.C."/>
            <person name="Sharon I."/>
            <person name="Castelle C.J."/>
            <person name="Singh A."/>
            <person name="Wilkins M.J."/>
            <person name="Williams K.H."/>
            <person name="Banfield J.F."/>
        </authorList>
    </citation>
    <scope>NUCLEOTIDE SEQUENCE [LARGE SCALE GENOMIC DNA]</scope>
</reference>
<sequence length="707" mass="80593">MKKDHLVSLIAVVILILVSVLIHWRWMFIPQLFGGGDFSYFLKYPSHWISFMGVPSTWDTIWPNGFGNFNIIMSLYPLNLCFGLLSMMGVNLIWILKIMLFIPIIFFTPIFSFILAKKISGSTVGGIAGSIIYAYNSYVLLLQKGGNLQHVIAYALVPLLFYLTLRGLEKYSYKYVVFLSLVGFLISIFEFRVFYLATALEGIYLFWYLFKNSLGNLLTSLKIIVLPLIITLALNGYWLTPLAMSNQIKSNTAIATGLFGGDMNLKQSMVLFHPYWDSGRNSKPGTVQPVPEYLWLLPALGIFALTKLKKFPELGFYFIVLGLGILLTKQSAPPFPHLYIWLFEHFPGFNAFRESSKFYLYSALGYSQVIAAAVAAMETSRRKYIGYFLTAIVCSFLVFDSQSFMISKASGLFMPKTVPQVYLSFKQQISADNRFGRVMWVPSYSQWSVTDIVHPRVSGYLVYMERLQQLLRDYPTFNPVNNPSSTAVNNYTILNIFNQDFSKDYLRYLGVRYIAIPASNSIPEDDLFNSTYGIYSDRDALLSFFNKIPYLVKNGSYQGIDVYDLNTEVSIFYSSNFPLDLSNLETIAPIDNKRVNATNYVLSIPKNTQPIYIHFVETEDVGWVLTESDARTTKYPRDERSEVFGFNVFRVDPNPNLPSGSIRNLELTYEPQKYVKYGIIISLISFMLICISSITFLIKAKNKSNTS</sequence>
<feature type="transmembrane region" description="Helical" evidence="1">
    <location>
        <begin position="677"/>
        <end position="698"/>
    </location>
</feature>
<accession>A0A0G0NFK9</accession>